<dbReference type="GO" id="GO:0005886">
    <property type="term" value="C:plasma membrane"/>
    <property type="evidence" value="ECO:0007669"/>
    <property type="project" value="UniProtKB-SubCell"/>
</dbReference>
<evidence type="ECO:0000256" key="8">
    <source>
        <dbReference type="SAM" id="Phobius"/>
    </source>
</evidence>
<feature type="transmembrane region" description="Helical" evidence="8">
    <location>
        <begin position="505"/>
        <end position="525"/>
    </location>
</feature>
<dbReference type="GO" id="GO:0008360">
    <property type="term" value="P:regulation of cell shape"/>
    <property type="evidence" value="ECO:0007669"/>
    <property type="project" value="UniProtKB-KW"/>
</dbReference>
<feature type="transmembrane region" description="Helical" evidence="8">
    <location>
        <begin position="94"/>
        <end position="117"/>
    </location>
</feature>
<dbReference type="GO" id="GO:0009252">
    <property type="term" value="P:peptidoglycan biosynthetic process"/>
    <property type="evidence" value="ECO:0007669"/>
    <property type="project" value="UniProtKB-KW"/>
</dbReference>
<protein>
    <submittedName>
        <fullName evidence="9">Polysaccharide biosynthesis protein</fullName>
    </submittedName>
</protein>
<dbReference type="PANTHER" id="PTHR30250:SF21">
    <property type="entry name" value="LIPID II FLIPPASE MURJ"/>
    <property type="match status" value="1"/>
</dbReference>
<feature type="transmembrane region" description="Helical" evidence="8">
    <location>
        <begin position="305"/>
        <end position="325"/>
    </location>
</feature>
<dbReference type="RefSeq" id="WP_154581280.1">
    <property type="nucleotide sequence ID" value="NZ_VULP01000023.1"/>
</dbReference>
<dbReference type="Proteomes" id="UP000433359">
    <property type="component" value="Unassembled WGS sequence"/>
</dbReference>
<reference evidence="9 10" key="1">
    <citation type="submission" date="2019-08" db="EMBL/GenBank/DDBJ databases">
        <title>In-depth cultivation of the pig gut microbiome towards novel bacterial diversity and tailored functional studies.</title>
        <authorList>
            <person name="Wylensek D."/>
            <person name="Hitch T.C.A."/>
            <person name="Clavel T."/>
        </authorList>
    </citation>
    <scope>NUCLEOTIDE SEQUENCE [LARGE SCALE GENOMIC DNA]</scope>
    <source>
        <strain evidence="9 10">BSM-383-APC-4H</strain>
    </source>
</reference>
<feature type="transmembrane region" description="Helical" evidence="8">
    <location>
        <begin position="52"/>
        <end position="74"/>
    </location>
</feature>
<dbReference type="CDD" id="cd13124">
    <property type="entry name" value="MATE_SpoVB_like"/>
    <property type="match status" value="1"/>
</dbReference>
<comment type="subcellular location">
    <subcellularLocation>
        <location evidence="1">Cell membrane</location>
        <topology evidence="1">Multi-pass membrane protein</topology>
    </subcellularLocation>
</comment>
<evidence type="ECO:0000256" key="4">
    <source>
        <dbReference type="ARBA" id="ARBA00022960"/>
    </source>
</evidence>
<feature type="transmembrane region" description="Helical" evidence="8">
    <location>
        <begin position="337"/>
        <end position="360"/>
    </location>
</feature>
<keyword evidence="2" id="KW-1003">Cell membrane</keyword>
<evidence type="ECO:0000256" key="5">
    <source>
        <dbReference type="ARBA" id="ARBA00022984"/>
    </source>
</evidence>
<feature type="transmembrane region" description="Helical" evidence="8">
    <location>
        <begin position="164"/>
        <end position="183"/>
    </location>
</feature>
<feature type="transmembrane region" description="Helical" evidence="8">
    <location>
        <begin position="372"/>
        <end position="397"/>
    </location>
</feature>
<evidence type="ECO:0000256" key="7">
    <source>
        <dbReference type="ARBA" id="ARBA00023136"/>
    </source>
</evidence>
<keyword evidence="7 8" id="KW-0472">Membrane</keyword>
<evidence type="ECO:0000256" key="1">
    <source>
        <dbReference type="ARBA" id="ARBA00004651"/>
    </source>
</evidence>
<feature type="transmembrane region" description="Helical" evidence="8">
    <location>
        <begin position="123"/>
        <end position="143"/>
    </location>
</feature>
<keyword evidence="4" id="KW-0133">Cell shape</keyword>
<evidence type="ECO:0000313" key="10">
    <source>
        <dbReference type="Proteomes" id="UP000433359"/>
    </source>
</evidence>
<evidence type="ECO:0000256" key="3">
    <source>
        <dbReference type="ARBA" id="ARBA00022692"/>
    </source>
</evidence>
<name>A0A6N7YK38_9FIRM</name>
<feature type="transmembrane region" description="Helical" evidence="8">
    <location>
        <begin position="469"/>
        <end position="493"/>
    </location>
</feature>
<feature type="transmembrane region" description="Helical" evidence="8">
    <location>
        <begin position="241"/>
        <end position="262"/>
    </location>
</feature>
<comment type="caution">
    <text evidence="9">The sequence shown here is derived from an EMBL/GenBank/DDBJ whole genome shotgun (WGS) entry which is preliminary data.</text>
</comment>
<feature type="transmembrane region" description="Helical" evidence="8">
    <location>
        <begin position="12"/>
        <end position="32"/>
    </location>
</feature>
<dbReference type="InterPro" id="IPR004268">
    <property type="entry name" value="MurJ"/>
</dbReference>
<feature type="transmembrane region" description="Helical" evidence="8">
    <location>
        <begin position="195"/>
        <end position="220"/>
    </location>
</feature>
<feature type="transmembrane region" description="Helical" evidence="8">
    <location>
        <begin position="409"/>
        <end position="426"/>
    </location>
</feature>
<dbReference type="PIRSF" id="PIRSF038958">
    <property type="entry name" value="PG_synth_SpoVB"/>
    <property type="match status" value="1"/>
</dbReference>
<keyword evidence="3 8" id="KW-0812">Transmembrane</keyword>
<sequence length="556" mass="60887">MNNKDTKETNVLAQASILMVAGIITRIIGVLYRSPLTSVIGDEGNGYYGIAVNIYTMILLVSSYSIPMAVSKVVSSKLAVHQYRNAHKVFKCALMYVLVVGGIASLITFFGASILIPSNQPKAIPVLRILAPTIFFSGFLGVFRGYFQAHGTMVPTSLSQIIEQVANAVISIGAALLFIHIFAGGDADKVPVFGAMGSAAGIGAGVITGLLFMLFIYSCNKKYFRKEIQKDSSGVDSSYRDIFKIIFLMVTPVILSTFVYNISTVVDQTLFMDVMGFKKMNSRIAASLYGVFQTKYTVLINMPVAIANSMSTAMIPAISSSYALENYKKCNTHVKEAIHFTMIISIPAAIGMGALAYPIMEVLFPQKATIDLAVSILRVGCISIIFYALSTVSNGVLQGIGKVNIPLRNAAIALFLHVVVLAPLLYFTDLDLYALVLATMFYAFLMCLLNNLSVRKYLGYRQEMKKTFIIPVICSAIMGILCYIFYQGIYLILSGVLGSFIHLRILVFICLMISVVFAVIVYFVLELKLKGITEAELRKFPKGQLLVRMAKKSNLL</sequence>
<gene>
    <name evidence="9" type="ORF">FYJ25_10615</name>
</gene>
<dbReference type="AlphaFoldDB" id="A0A6N7YK38"/>
<keyword evidence="6 8" id="KW-1133">Transmembrane helix</keyword>
<dbReference type="EMBL" id="VULP01000023">
    <property type="protein sequence ID" value="MSU82780.1"/>
    <property type="molecule type" value="Genomic_DNA"/>
</dbReference>
<dbReference type="Pfam" id="PF03023">
    <property type="entry name" value="MurJ"/>
    <property type="match status" value="1"/>
</dbReference>
<dbReference type="InterPro" id="IPR024923">
    <property type="entry name" value="PG_synth_SpoVB"/>
</dbReference>
<keyword evidence="5" id="KW-0573">Peptidoglycan synthesis</keyword>
<organism evidence="9 10">
    <name type="scientific">Anaerobutyricum soehngenii</name>
    <dbReference type="NCBI Taxonomy" id="105843"/>
    <lineage>
        <taxon>Bacteria</taxon>
        <taxon>Bacillati</taxon>
        <taxon>Bacillota</taxon>
        <taxon>Clostridia</taxon>
        <taxon>Lachnospirales</taxon>
        <taxon>Lachnospiraceae</taxon>
        <taxon>Anaerobutyricum</taxon>
    </lineage>
</organism>
<proteinExistence type="predicted"/>
<accession>A0A6N7YK38</accession>
<evidence type="ECO:0000256" key="6">
    <source>
        <dbReference type="ARBA" id="ARBA00022989"/>
    </source>
</evidence>
<evidence type="ECO:0000313" key="9">
    <source>
        <dbReference type="EMBL" id="MSU82780.1"/>
    </source>
</evidence>
<dbReference type="PANTHER" id="PTHR30250">
    <property type="entry name" value="PST FAMILY PREDICTED COLANIC ACID TRANSPORTER"/>
    <property type="match status" value="1"/>
</dbReference>
<dbReference type="InterPro" id="IPR050833">
    <property type="entry name" value="Poly_Biosynth_Transport"/>
</dbReference>
<evidence type="ECO:0000256" key="2">
    <source>
        <dbReference type="ARBA" id="ARBA00022475"/>
    </source>
</evidence>
<feature type="transmembrane region" description="Helical" evidence="8">
    <location>
        <begin position="432"/>
        <end position="449"/>
    </location>
</feature>